<organism evidence="1 2">
    <name type="scientific">Hibiscus sabdariffa</name>
    <name type="common">roselle</name>
    <dbReference type="NCBI Taxonomy" id="183260"/>
    <lineage>
        <taxon>Eukaryota</taxon>
        <taxon>Viridiplantae</taxon>
        <taxon>Streptophyta</taxon>
        <taxon>Embryophyta</taxon>
        <taxon>Tracheophyta</taxon>
        <taxon>Spermatophyta</taxon>
        <taxon>Magnoliopsida</taxon>
        <taxon>eudicotyledons</taxon>
        <taxon>Gunneridae</taxon>
        <taxon>Pentapetalae</taxon>
        <taxon>rosids</taxon>
        <taxon>malvids</taxon>
        <taxon>Malvales</taxon>
        <taxon>Malvaceae</taxon>
        <taxon>Malvoideae</taxon>
        <taxon>Hibiscus</taxon>
    </lineage>
</organism>
<evidence type="ECO:0000313" key="2">
    <source>
        <dbReference type="Proteomes" id="UP001472677"/>
    </source>
</evidence>
<proteinExistence type="predicted"/>
<comment type="caution">
    <text evidence="1">The sequence shown here is derived from an EMBL/GenBank/DDBJ whole genome shotgun (WGS) entry which is preliminary data.</text>
</comment>
<name>A0ABR2D0Z0_9ROSI</name>
<dbReference type="Proteomes" id="UP001472677">
    <property type="component" value="Unassembled WGS sequence"/>
</dbReference>
<accession>A0ABR2D0Z0</accession>
<protein>
    <submittedName>
        <fullName evidence="1">Uncharacterized protein</fullName>
    </submittedName>
</protein>
<sequence>MVDSASGSKSKSRVPEDFCLENFPPLETMVEKEIGGVAGAGNAASGPDAIAGTGGDPGSGSSDWSSCNENSGFIDVSVTNGIVNIPVAGGFDSIPDADVTLVVEERVVAHIDEILGPETDVLSNINLFEVFDEDQETDVPSPRNGRLATEGVADLMNQLKPKGKGCVKNKKQEKGGKR</sequence>
<dbReference type="EMBL" id="JBBPBM010000038">
    <property type="protein sequence ID" value="KAK8527407.1"/>
    <property type="molecule type" value="Genomic_DNA"/>
</dbReference>
<gene>
    <name evidence="1" type="ORF">V6N12_054619</name>
</gene>
<keyword evidence="2" id="KW-1185">Reference proteome</keyword>
<reference evidence="1 2" key="1">
    <citation type="journal article" date="2024" name="G3 (Bethesda)">
        <title>Genome assembly of Hibiscus sabdariffa L. provides insights into metabolisms of medicinal natural products.</title>
        <authorList>
            <person name="Kim T."/>
        </authorList>
    </citation>
    <scope>NUCLEOTIDE SEQUENCE [LARGE SCALE GENOMIC DNA]</scope>
    <source>
        <strain evidence="1">TK-2024</strain>
        <tissue evidence="1">Old leaves</tissue>
    </source>
</reference>
<evidence type="ECO:0000313" key="1">
    <source>
        <dbReference type="EMBL" id="KAK8527407.1"/>
    </source>
</evidence>